<dbReference type="InterPro" id="IPR002104">
    <property type="entry name" value="Integrase_catalytic"/>
</dbReference>
<dbReference type="Proteomes" id="UP001500301">
    <property type="component" value="Unassembled WGS sequence"/>
</dbReference>
<dbReference type="SUPFAM" id="SSF56349">
    <property type="entry name" value="DNA breaking-rejoining enzymes"/>
    <property type="match status" value="1"/>
</dbReference>
<comment type="similarity">
    <text evidence="1">Belongs to the 'phage' integrase family.</text>
</comment>
<protein>
    <recommendedName>
        <fullName evidence="11">Site-specific integrase</fullName>
    </recommendedName>
</protein>
<proteinExistence type="inferred from homology"/>
<dbReference type="PROSITE" id="PS51900">
    <property type="entry name" value="CB"/>
    <property type="match status" value="1"/>
</dbReference>
<dbReference type="Pfam" id="PF00589">
    <property type="entry name" value="Phage_integrase"/>
    <property type="match status" value="1"/>
</dbReference>
<keyword evidence="2" id="KW-0229">DNA integration</keyword>
<dbReference type="Pfam" id="PF22022">
    <property type="entry name" value="Phage_int_M"/>
    <property type="match status" value="1"/>
</dbReference>
<reference evidence="10" key="1">
    <citation type="journal article" date="2019" name="Int. J. Syst. Evol. Microbiol.">
        <title>The Global Catalogue of Microorganisms (GCM) 10K type strain sequencing project: providing services to taxonomists for standard genome sequencing and annotation.</title>
        <authorList>
            <consortium name="The Broad Institute Genomics Platform"/>
            <consortium name="The Broad Institute Genome Sequencing Center for Infectious Disease"/>
            <person name="Wu L."/>
            <person name="Ma J."/>
        </authorList>
    </citation>
    <scope>NUCLEOTIDE SEQUENCE [LARGE SCALE GENOMIC DNA]</scope>
    <source>
        <strain evidence="10">JCM 17460</strain>
    </source>
</reference>
<evidence type="ECO:0000256" key="4">
    <source>
        <dbReference type="ARBA" id="ARBA00023172"/>
    </source>
</evidence>
<organism evidence="9 10">
    <name type="scientific">Nocardioides daeguensis</name>
    <dbReference type="NCBI Taxonomy" id="908359"/>
    <lineage>
        <taxon>Bacteria</taxon>
        <taxon>Bacillati</taxon>
        <taxon>Actinomycetota</taxon>
        <taxon>Actinomycetes</taxon>
        <taxon>Propionibacteriales</taxon>
        <taxon>Nocardioidaceae</taxon>
        <taxon>Nocardioides</taxon>
    </lineage>
</organism>
<name>A0ABP6UUA6_9ACTN</name>
<evidence type="ECO:0000259" key="7">
    <source>
        <dbReference type="PROSITE" id="PS51898"/>
    </source>
</evidence>
<gene>
    <name evidence="9" type="ORF">GCM10022263_04120</name>
</gene>
<dbReference type="InterPro" id="IPR053876">
    <property type="entry name" value="Phage_int_M"/>
</dbReference>
<dbReference type="CDD" id="cd01189">
    <property type="entry name" value="INT_ICEBs1_C_like"/>
    <property type="match status" value="1"/>
</dbReference>
<evidence type="ECO:0000256" key="1">
    <source>
        <dbReference type="ARBA" id="ARBA00008857"/>
    </source>
</evidence>
<evidence type="ECO:0000256" key="3">
    <source>
        <dbReference type="ARBA" id="ARBA00023125"/>
    </source>
</evidence>
<dbReference type="Gene3D" id="1.10.150.130">
    <property type="match status" value="1"/>
</dbReference>
<dbReference type="Gene3D" id="1.10.443.10">
    <property type="entry name" value="Intergrase catalytic core"/>
    <property type="match status" value="1"/>
</dbReference>
<keyword evidence="4" id="KW-0233">DNA recombination</keyword>
<dbReference type="InterPro" id="IPR050808">
    <property type="entry name" value="Phage_Integrase"/>
</dbReference>
<evidence type="ECO:0000256" key="5">
    <source>
        <dbReference type="PROSITE-ProRule" id="PRU01248"/>
    </source>
</evidence>
<evidence type="ECO:0000259" key="8">
    <source>
        <dbReference type="PROSITE" id="PS51900"/>
    </source>
</evidence>
<dbReference type="InterPro" id="IPR044068">
    <property type="entry name" value="CB"/>
</dbReference>
<evidence type="ECO:0000313" key="10">
    <source>
        <dbReference type="Proteomes" id="UP001500301"/>
    </source>
</evidence>
<accession>A0ABP6UUA6</accession>
<keyword evidence="10" id="KW-1185">Reference proteome</keyword>
<sequence>MASISSGRPADDGSPRYVVNYRDPEGRQRRKTFRRKAEAVAFRNTVEADKLRGTYLDVDAGRISFRAYAEEWLDSRTFSPLTYEATELRLRLHVFPTLGHLELRQIKPSTIQKLLRSMEMAETYRRVIFSNVSAIFSAAVDDDMIAKNPCKASSVTRPATSRRKVVPWPTEWVSSMHDALPPQYRIAVTLGSGLGLRQGEVFGLAVEDVDFLRGVVEVRRQVKVFGGNRLVFGLPKGDKTRTVPLPESVATELSSHLATYPRRSVTLPWGTPQANTKSSAGLILTTRERSALNRNYFNTRLWKPGQAHVGIEQSRDNGMHALRHWYASVLLDAGESIRAVSEYLGHSDPGFTLRTYTHLMPSSTERTRAAVDAAFASGRHVREGSTENSGNPLAASGRQPEPTACLGAARPLSVTVAPALRSDNVPSSHARRDRR</sequence>
<dbReference type="PANTHER" id="PTHR30629">
    <property type="entry name" value="PROPHAGE INTEGRASE"/>
    <property type="match status" value="1"/>
</dbReference>
<dbReference type="InterPro" id="IPR011010">
    <property type="entry name" value="DNA_brk_join_enz"/>
</dbReference>
<evidence type="ECO:0008006" key="11">
    <source>
        <dbReference type="Google" id="ProtNLM"/>
    </source>
</evidence>
<feature type="domain" description="Tyr recombinase" evidence="7">
    <location>
        <begin position="163"/>
        <end position="372"/>
    </location>
</feature>
<dbReference type="PANTHER" id="PTHR30629:SF2">
    <property type="entry name" value="PROPHAGE INTEGRASE INTS-RELATED"/>
    <property type="match status" value="1"/>
</dbReference>
<dbReference type="InterPro" id="IPR010998">
    <property type="entry name" value="Integrase_recombinase_N"/>
</dbReference>
<feature type="region of interest" description="Disordered" evidence="6">
    <location>
        <begin position="416"/>
        <end position="435"/>
    </location>
</feature>
<evidence type="ECO:0000256" key="2">
    <source>
        <dbReference type="ARBA" id="ARBA00022908"/>
    </source>
</evidence>
<evidence type="ECO:0000313" key="9">
    <source>
        <dbReference type="EMBL" id="GAA3519452.1"/>
    </source>
</evidence>
<dbReference type="InterPro" id="IPR013762">
    <property type="entry name" value="Integrase-like_cat_sf"/>
</dbReference>
<dbReference type="RefSeq" id="WP_246592636.1">
    <property type="nucleotide sequence ID" value="NZ_BAABBB010000003.1"/>
</dbReference>
<keyword evidence="3 5" id="KW-0238">DNA-binding</keyword>
<dbReference type="PROSITE" id="PS51898">
    <property type="entry name" value="TYR_RECOMBINASE"/>
    <property type="match status" value="1"/>
</dbReference>
<feature type="region of interest" description="Disordered" evidence="6">
    <location>
        <begin position="377"/>
        <end position="410"/>
    </location>
</feature>
<feature type="region of interest" description="Disordered" evidence="6">
    <location>
        <begin position="1"/>
        <end position="30"/>
    </location>
</feature>
<evidence type="ECO:0000256" key="6">
    <source>
        <dbReference type="SAM" id="MobiDB-lite"/>
    </source>
</evidence>
<dbReference type="EMBL" id="BAABBB010000003">
    <property type="protein sequence ID" value="GAA3519452.1"/>
    <property type="molecule type" value="Genomic_DNA"/>
</dbReference>
<feature type="domain" description="Core-binding (CB)" evidence="8">
    <location>
        <begin position="63"/>
        <end position="140"/>
    </location>
</feature>
<comment type="caution">
    <text evidence="9">The sequence shown here is derived from an EMBL/GenBank/DDBJ whole genome shotgun (WGS) entry which is preliminary data.</text>
</comment>